<dbReference type="OrthoDB" id="3197085at2"/>
<dbReference type="GO" id="GO:0009307">
    <property type="term" value="P:DNA restriction-modification system"/>
    <property type="evidence" value="ECO:0007669"/>
    <property type="project" value="UniProtKB-KW"/>
</dbReference>
<dbReference type="SUPFAM" id="SSF116734">
    <property type="entry name" value="DNA methylase specificity domain"/>
    <property type="match status" value="1"/>
</dbReference>
<evidence type="ECO:0000259" key="5">
    <source>
        <dbReference type="Pfam" id="PF01420"/>
    </source>
</evidence>
<dbReference type="InterPro" id="IPR044946">
    <property type="entry name" value="Restrct_endonuc_typeI_TRD_sf"/>
</dbReference>
<dbReference type="GO" id="GO:0003677">
    <property type="term" value="F:DNA binding"/>
    <property type="evidence" value="ECO:0007669"/>
    <property type="project" value="UniProtKB-KW"/>
</dbReference>
<gene>
    <name evidence="6" type="ORF">BSTEL_0341</name>
</gene>
<dbReference type="InterPro" id="IPR000055">
    <property type="entry name" value="Restrct_endonuc_typeI_TRD"/>
</dbReference>
<evidence type="ECO:0000256" key="1">
    <source>
        <dbReference type="ARBA" id="ARBA00010923"/>
    </source>
</evidence>
<dbReference type="RefSeq" id="WP_051922748.1">
    <property type="nucleotide sequence ID" value="NZ_JGZP01000004.1"/>
</dbReference>
<comment type="caution">
    <text evidence="6">The sequence shown here is derived from an EMBL/GenBank/DDBJ whole genome shotgun (WGS) entry which is preliminary data.</text>
</comment>
<dbReference type="Proteomes" id="UP000029004">
    <property type="component" value="Unassembled WGS sequence"/>
</dbReference>
<dbReference type="PANTHER" id="PTHR43140">
    <property type="entry name" value="TYPE-1 RESTRICTION ENZYME ECOKI SPECIFICITY PROTEIN"/>
    <property type="match status" value="1"/>
</dbReference>
<dbReference type="PANTHER" id="PTHR43140:SF1">
    <property type="entry name" value="TYPE I RESTRICTION ENZYME ECOKI SPECIFICITY SUBUNIT"/>
    <property type="match status" value="1"/>
</dbReference>
<dbReference type="STRING" id="762211.BSTEL_0341"/>
<evidence type="ECO:0000313" key="7">
    <source>
        <dbReference type="Proteomes" id="UP000029004"/>
    </source>
</evidence>
<evidence type="ECO:0000256" key="2">
    <source>
        <dbReference type="ARBA" id="ARBA00022747"/>
    </source>
</evidence>
<reference evidence="6 7" key="1">
    <citation type="submission" date="2014-03" db="EMBL/GenBank/DDBJ databases">
        <title>Genomics of Bifidobacteria.</title>
        <authorList>
            <person name="Ventura M."/>
            <person name="Milani C."/>
            <person name="Lugli G.A."/>
        </authorList>
    </citation>
    <scope>NUCLEOTIDE SEQUENCE [LARGE SCALE GENOMIC DNA]</scope>
    <source>
        <strain evidence="6 7">DSM 23968</strain>
    </source>
</reference>
<dbReference type="Pfam" id="PF01420">
    <property type="entry name" value="Methylase_S"/>
    <property type="match status" value="1"/>
</dbReference>
<keyword evidence="2" id="KW-0680">Restriction system</keyword>
<sequence>MSDLKTTPIAAKLRASILQQAIEGKLVPQDSNDEPASKLVERIRKERAGLIKQKKAKAPKGGESVIWKDGNGSWWERRGKSEAVCIDDEIPFDIPENWTWCRLNAIGQIIGGGTPKTGNKAYWASAEAGIPWITPADMKFVSGMTVSRGERYISELGLKESSAQLLPEGSVVMSSRAPIGYLALAGCALATNQGFKSVVPTEKSMNRWIMLSVNARMHDIKQRASGTTFAEISGAEFGRTLIPLPPMLEQSRIVSKCDELRPLTDQLEILERERAML</sequence>
<dbReference type="CDD" id="cd17273">
    <property type="entry name" value="RMtype1_S_EcoJA69PI-TRD1-CR1_like"/>
    <property type="match status" value="1"/>
</dbReference>
<comment type="subunit">
    <text evidence="4">The methyltransferase is composed of M and S polypeptides.</text>
</comment>
<accession>A0A087DZH8</accession>
<evidence type="ECO:0000313" key="6">
    <source>
        <dbReference type="EMBL" id="KFJ00929.1"/>
    </source>
</evidence>
<protein>
    <submittedName>
        <fullName evidence="6">Type I restriction-modification system, S subunit</fullName>
    </submittedName>
</protein>
<dbReference type="REBASE" id="384961">
    <property type="entry name" value="S1.Bst23968ORF340P"/>
</dbReference>
<feature type="domain" description="Type I restriction modification DNA specificity" evidence="5">
    <location>
        <begin position="95"/>
        <end position="261"/>
    </location>
</feature>
<dbReference type="AlphaFoldDB" id="A0A087DZH8"/>
<dbReference type="InterPro" id="IPR051212">
    <property type="entry name" value="Type-I_RE_S_subunit"/>
</dbReference>
<proteinExistence type="inferred from homology"/>
<comment type="similarity">
    <text evidence="1">Belongs to the type-I restriction system S methylase family.</text>
</comment>
<organism evidence="6 7">
    <name type="scientific">Bifidobacterium stellenboschense</name>
    <dbReference type="NCBI Taxonomy" id="762211"/>
    <lineage>
        <taxon>Bacteria</taxon>
        <taxon>Bacillati</taxon>
        <taxon>Actinomycetota</taxon>
        <taxon>Actinomycetes</taxon>
        <taxon>Bifidobacteriales</taxon>
        <taxon>Bifidobacteriaceae</taxon>
        <taxon>Bifidobacterium</taxon>
    </lineage>
</organism>
<name>A0A087DZH8_9BIFI</name>
<dbReference type="Gene3D" id="3.90.220.20">
    <property type="entry name" value="DNA methylase specificity domains"/>
    <property type="match status" value="1"/>
</dbReference>
<dbReference type="EMBL" id="JGZP01000004">
    <property type="protein sequence ID" value="KFJ00929.1"/>
    <property type="molecule type" value="Genomic_DNA"/>
</dbReference>
<dbReference type="eggNOG" id="COG0732">
    <property type="taxonomic scope" value="Bacteria"/>
</dbReference>
<keyword evidence="3" id="KW-0238">DNA-binding</keyword>
<evidence type="ECO:0000256" key="3">
    <source>
        <dbReference type="ARBA" id="ARBA00023125"/>
    </source>
</evidence>
<keyword evidence="7" id="KW-1185">Reference proteome</keyword>
<evidence type="ECO:0000256" key="4">
    <source>
        <dbReference type="ARBA" id="ARBA00038652"/>
    </source>
</evidence>